<evidence type="ECO:0000259" key="2">
    <source>
        <dbReference type="Pfam" id="PF01757"/>
    </source>
</evidence>
<name>A0A6G1W8W0_9PSED</name>
<keyword evidence="4" id="KW-0012">Acyltransferase</keyword>
<feature type="transmembrane region" description="Helical" evidence="1">
    <location>
        <begin position="68"/>
        <end position="86"/>
    </location>
</feature>
<dbReference type="PANTHER" id="PTHR23028:SF53">
    <property type="entry name" value="ACYL_TRANSF_3 DOMAIN-CONTAINING PROTEIN"/>
    <property type="match status" value="1"/>
</dbReference>
<dbReference type="InterPro" id="IPR002656">
    <property type="entry name" value="Acyl_transf_3_dom"/>
</dbReference>
<dbReference type="RefSeq" id="WP_153405781.1">
    <property type="nucleotide sequence ID" value="NZ_WIVT01000053.1"/>
</dbReference>
<comment type="caution">
    <text evidence="4">The sequence shown here is derived from an EMBL/GenBank/DDBJ whole genome shotgun (WGS) entry which is preliminary data.</text>
</comment>
<sequence length="336" mass="37815">MGLLRLVLASLVMISHLGISIAGLNPGVVSVIIFYLLSGHVVSQLWARRPQHIHSPSLWFYKDRLWRIVPLYMVALLLAISLWWAGAQSPFIGRVPHWQDWLANILIMPLNYYMYTGQDAFTLLPPAWSLGVELQFYLLVPLLLSRPRLALVSALLSLTVFVLAQCGVLNTDIFGYRLLAGVGIVFLAGTLLGRNDRLSHGCLVLLWLSSIIYVVWLLNGDRHQPYNTEVALGIVLGLPLLVAFLSFPRQGAWQTLQRRAGELSYGVFLLHFPAIWLLQFLGFAGPSTAWMVFVLSVLLAWVAHTAVERPLWAQFRLKLPENSADSNRSSREKIRE</sequence>
<feature type="transmembrane region" description="Helical" evidence="1">
    <location>
        <begin position="200"/>
        <end position="218"/>
    </location>
</feature>
<dbReference type="GO" id="GO:0016020">
    <property type="term" value="C:membrane"/>
    <property type="evidence" value="ECO:0007669"/>
    <property type="project" value="TreeGrafter"/>
</dbReference>
<keyword evidence="1" id="KW-0472">Membrane</keyword>
<feature type="transmembrane region" description="Helical" evidence="1">
    <location>
        <begin position="288"/>
        <end position="307"/>
    </location>
</feature>
<dbReference type="AlphaFoldDB" id="A0A6G1W8W0"/>
<feature type="transmembrane region" description="Helical" evidence="1">
    <location>
        <begin position="123"/>
        <end position="144"/>
    </location>
</feature>
<feature type="domain" description="Acyltransferase 3" evidence="2">
    <location>
        <begin position="3"/>
        <end position="303"/>
    </location>
</feature>
<evidence type="ECO:0000313" key="3">
    <source>
        <dbReference type="EMBL" id="MQT27460.1"/>
    </source>
</evidence>
<dbReference type="InterPro" id="IPR050879">
    <property type="entry name" value="Acyltransferase_3"/>
</dbReference>
<keyword evidence="4" id="KW-0808">Transferase</keyword>
<dbReference type="EMBL" id="WIVT01000053">
    <property type="protein sequence ID" value="MQU19300.1"/>
    <property type="molecule type" value="Genomic_DNA"/>
</dbReference>
<reference evidence="5 6" key="1">
    <citation type="submission" date="2019-10" db="EMBL/GenBank/DDBJ databases">
        <title>Evaluation of single-gene subtyping targets for Pseudomonas.</title>
        <authorList>
            <person name="Reichler S.J."/>
            <person name="Orsi R.H."/>
            <person name="Wiedmann M."/>
            <person name="Martin N.H."/>
            <person name="Murphy S.I."/>
        </authorList>
    </citation>
    <scope>NUCLEOTIDE SEQUENCE [LARGE SCALE GENOMIC DNA]</scope>
    <source>
        <strain evidence="3 6">FSL R10-0802</strain>
        <strain evidence="4 5">FSL R10-1594</strain>
    </source>
</reference>
<dbReference type="Proteomes" id="UP000443000">
    <property type="component" value="Unassembled WGS sequence"/>
</dbReference>
<dbReference type="OrthoDB" id="9767863at2"/>
<organism evidence="4 5">
    <name type="scientific">Pseudomonas helleri</name>
    <dbReference type="NCBI Taxonomy" id="1608996"/>
    <lineage>
        <taxon>Bacteria</taxon>
        <taxon>Pseudomonadati</taxon>
        <taxon>Pseudomonadota</taxon>
        <taxon>Gammaproteobacteria</taxon>
        <taxon>Pseudomonadales</taxon>
        <taxon>Pseudomonadaceae</taxon>
        <taxon>Pseudomonas</taxon>
    </lineage>
</organism>
<feature type="transmembrane region" description="Helical" evidence="1">
    <location>
        <begin position="230"/>
        <end position="248"/>
    </location>
</feature>
<evidence type="ECO:0000313" key="4">
    <source>
        <dbReference type="EMBL" id="MQU19300.1"/>
    </source>
</evidence>
<dbReference type="GO" id="GO:0000271">
    <property type="term" value="P:polysaccharide biosynthetic process"/>
    <property type="evidence" value="ECO:0007669"/>
    <property type="project" value="TreeGrafter"/>
</dbReference>
<evidence type="ECO:0000256" key="1">
    <source>
        <dbReference type="SAM" id="Phobius"/>
    </source>
</evidence>
<evidence type="ECO:0000313" key="6">
    <source>
        <dbReference type="Proteomes" id="UP000713985"/>
    </source>
</evidence>
<dbReference type="EMBL" id="WIWP01000034">
    <property type="protein sequence ID" value="MQT27460.1"/>
    <property type="molecule type" value="Genomic_DNA"/>
</dbReference>
<feature type="transmembrane region" description="Helical" evidence="1">
    <location>
        <begin position="174"/>
        <end position="193"/>
    </location>
</feature>
<gene>
    <name evidence="4" type="ORF">GHN41_23080</name>
    <name evidence="3" type="ORF">GHN94_16700</name>
</gene>
<dbReference type="Pfam" id="PF01757">
    <property type="entry name" value="Acyl_transf_3"/>
    <property type="match status" value="1"/>
</dbReference>
<dbReference type="GO" id="GO:0016747">
    <property type="term" value="F:acyltransferase activity, transferring groups other than amino-acyl groups"/>
    <property type="evidence" value="ECO:0007669"/>
    <property type="project" value="InterPro"/>
</dbReference>
<keyword evidence="1" id="KW-1133">Transmembrane helix</keyword>
<protein>
    <submittedName>
        <fullName evidence="4">Acyltransferase family protein</fullName>
    </submittedName>
</protein>
<keyword evidence="1" id="KW-0812">Transmembrane</keyword>
<feature type="transmembrane region" description="Helical" evidence="1">
    <location>
        <begin position="149"/>
        <end position="168"/>
    </location>
</feature>
<evidence type="ECO:0000313" key="5">
    <source>
        <dbReference type="Proteomes" id="UP000443000"/>
    </source>
</evidence>
<keyword evidence="6" id="KW-1185">Reference proteome</keyword>
<proteinExistence type="predicted"/>
<dbReference type="PANTHER" id="PTHR23028">
    <property type="entry name" value="ACETYLTRANSFERASE"/>
    <property type="match status" value="1"/>
</dbReference>
<accession>A0A6G1W8W0</accession>
<dbReference type="Proteomes" id="UP000713985">
    <property type="component" value="Unassembled WGS sequence"/>
</dbReference>
<feature type="transmembrane region" description="Helical" evidence="1">
    <location>
        <begin position="260"/>
        <end position="282"/>
    </location>
</feature>
<feature type="transmembrane region" description="Helical" evidence="1">
    <location>
        <begin position="28"/>
        <end position="47"/>
    </location>
</feature>